<gene>
    <name evidence="1" type="ORF">FDG31_09625</name>
</gene>
<evidence type="ECO:0000313" key="1">
    <source>
        <dbReference type="EMBL" id="NFV26431.1"/>
    </source>
</evidence>
<dbReference type="Proteomes" id="UP000486903">
    <property type="component" value="Unassembled WGS sequence"/>
</dbReference>
<dbReference type="RefSeq" id="WP_003369374.1">
    <property type="nucleotide sequence ID" value="NZ_JACBBA010000006.1"/>
</dbReference>
<protein>
    <submittedName>
        <fullName evidence="1">Uncharacterized protein</fullName>
    </submittedName>
</protein>
<comment type="caution">
    <text evidence="1">The sequence shown here is derived from an EMBL/GenBank/DDBJ whole genome shotgun (WGS) entry which is preliminary data.</text>
</comment>
<reference evidence="1 2" key="1">
    <citation type="submission" date="2019-04" db="EMBL/GenBank/DDBJ databases">
        <title>Genome sequencing of Clostridium botulinum Groups I-IV and Clostridium butyricum.</title>
        <authorList>
            <person name="Brunt J."/>
            <person name="Van Vliet A.H.M."/>
            <person name="Stringer S.C."/>
            <person name="Carter A.T."/>
            <person name="Peck M.W."/>
        </authorList>
    </citation>
    <scope>NUCLEOTIDE SEQUENCE [LARGE SCALE GENOMIC DNA]</scope>
    <source>
        <strain evidence="1 2">BL81</strain>
    </source>
</reference>
<organism evidence="1 2">
    <name type="scientific">Clostridium botulinum</name>
    <dbReference type="NCBI Taxonomy" id="1491"/>
    <lineage>
        <taxon>Bacteria</taxon>
        <taxon>Bacillati</taxon>
        <taxon>Bacillota</taxon>
        <taxon>Clostridia</taxon>
        <taxon>Eubacteriales</taxon>
        <taxon>Clostridiaceae</taxon>
        <taxon>Clostridium</taxon>
    </lineage>
</organism>
<proteinExistence type="predicted"/>
<dbReference type="AlphaFoldDB" id="A0A6B4JPP1"/>
<name>A0A6B4JPP1_CLOBO</name>
<dbReference type="EMBL" id="SXFB01000005">
    <property type="protein sequence ID" value="NFV26431.1"/>
    <property type="molecule type" value="Genomic_DNA"/>
</dbReference>
<evidence type="ECO:0000313" key="2">
    <source>
        <dbReference type="Proteomes" id="UP000486903"/>
    </source>
</evidence>
<accession>A0A6B4JPP1</accession>
<sequence length="200" mass="23359">MKIKLYSNSWKYHLILGLPTRDVKLKEIEEEIFKATDLFNQYSLKSANKKEIINCNITALDTLEITLISQQRLPVAIRGLKLFTAKVIETILSERGEDEGNKLISMIMRRRSLFKTVSVEETYINPLTKEDKEKALKSTSLNNGETMENNINILTNDYGIEELKKETFEIIRFYLKCIENNEFLLENKELITNNYQLINK</sequence>